<evidence type="ECO:0000259" key="1">
    <source>
        <dbReference type="PROSITE" id="PS50181"/>
    </source>
</evidence>
<dbReference type="Gene3D" id="3.40.50.2300">
    <property type="match status" value="1"/>
</dbReference>
<dbReference type="InterPro" id="IPR003165">
    <property type="entry name" value="Piwi"/>
</dbReference>
<feature type="domain" description="Piwi" evidence="2">
    <location>
        <begin position="563"/>
        <end position="768"/>
    </location>
</feature>
<name>A0A819T4Y2_9BILA</name>
<dbReference type="PROSITE" id="PS50822">
    <property type="entry name" value="PIWI"/>
    <property type="match status" value="1"/>
</dbReference>
<dbReference type="PROSITE" id="PS50181">
    <property type="entry name" value="FBOX"/>
    <property type="match status" value="1"/>
</dbReference>
<organism evidence="3 4">
    <name type="scientific">Rotaria magnacalcarata</name>
    <dbReference type="NCBI Taxonomy" id="392030"/>
    <lineage>
        <taxon>Eukaryota</taxon>
        <taxon>Metazoa</taxon>
        <taxon>Spiralia</taxon>
        <taxon>Gnathifera</taxon>
        <taxon>Rotifera</taxon>
        <taxon>Eurotatoria</taxon>
        <taxon>Bdelloidea</taxon>
        <taxon>Philodinida</taxon>
        <taxon>Philodinidae</taxon>
        <taxon>Rotaria</taxon>
    </lineage>
</organism>
<feature type="non-terminal residue" evidence="3">
    <location>
        <position position="1"/>
    </location>
</feature>
<dbReference type="Gene3D" id="3.30.420.10">
    <property type="entry name" value="Ribonuclease H-like superfamily/Ribonuclease H"/>
    <property type="match status" value="1"/>
</dbReference>
<dbReference type="SUPFAM" id="SSF53098">
    <property type="entry name" value="Ribonuclease H-like"/>
    <property type="match status" value="1"/>
</dbReference>
<dbReference type="InterPro" id="IPR012337">
    <property type="entry name" value="RNaseH-like_sf"/>
</dbReference>
<protein>
    <submittedName>
        <fullName evidence="3">Uncharacterized protein</fullName>
    </submittedName>
</protein>
<accession>A0A819T4Y2</accession>
<dbReference type="Proteomes" id="UP000663866">
    <property type="component" value="Unassembled WGS sequence"/>
</dbReference>
<evidence type="ECO:0000313" key="3">
    <source>
        <dbReference type="EMBL" id="CAF4075750.1"/>
    </source>
</evidence>
<dbReference type="Gene3D" id="2.170.260.10">
    <property type="entry name" value="paz domain"/>
    <property type="match status" value="1"/>
</dbReference>
<evidence type="ECO:0000259" key="2">
    <source>
        <dbReference type="PROSITE" id="PS50822"/>
    </source>
</evidence>
<dbReference type="GO" id="GO:0003676">
    <property type="term" value="F:nucleic acid binding"/>
    <property type="evidence" value="ECO:0007669"/>
    <property type="project" value="InterPro"/>
</dbReference>
<sequence>MSQRDINLLDLPNQILFNILKKLNNMDVLYSLLDINNQQLHIIAQDKIFTNILNFVSILSTNDNSSISNRKLDRFCFEILPQIHHNVKCLILESVSIERVLHAVEYPNLTQLKIFNFNKEIISRYFKADLLNLKCFSLICYNATGLHDNLVVPLLRRMSHLEERTLHVCILNRPTFVNGIHLHKEILIYMPRLDKLTFYINTTNEINDSIHRLCNDDIQRTFSYTNHRSVISIVDYFGTYKAACHVFSLPFPFHRLQWITNNFPPIIFSSVTDLKLSDTVPFKPEFFIRIARSFPSLKYLFVRNIRSPVWSFRESSSVNDHSYSIVEYSHLILLDIDFVNIDYVDQFLNESKTRLPCLTELVVQFNALKNVTENFTRDATRRNCAKKYHIKIKDGQQPLIAVQSSKRMVKRGMKKEDSGLIFLIPELCCITEMSIYTHVGPNERFQQLNEFLNDIQKREEGRNELSKWQINLDNELVQLTGQADRSRDGRSLAYLSAKNLDKWILIYSQRDSQIAHSFVDSLYKVCTAFGMRVDFPEMIELPDDRSETFIRAIENKANPQLDLVCCILTNNRKDRYDAIKKVLYVDCPVPSQMLLSKTLQKPGQLMSVATKVGIEINAKLGGEIWASKTLMLICIDIYRDSQSRSSQIVGFAASINPTCTRYYPRVIEQRSTKDFISGLKSCMQNALQKYHHVNGVLPAKIIVYRDGVNDLQLLDVTENKLPALNEICMKTQEGYELDEFYPVDKLYDLFVNAEILTKERVNVDRFLRVYTICIDRNKIDATIRKSVLEKMTIIFLEIISNLTHAFVLLIFDRSSHITSLLDNILAPVLVLGKKILGTSTCVSSKVFGAYTYTVVKVLDIYTGVLLVQVKSQICHGISQYDKCSSNAGCVCLHIPGTINVGICNYEFLADCSELVKCDHNNICYEPDHRCVHHPRCQSAPVCYPVPTYNRQLCPPLA</sequence>
<dbReference type="AlphaFoldDB" id="A0A819T4Y2"/>
<dbReference type="Pfam" id="PF02171">
    <property type="entry name" value="Piwi"/>
    <property type="match status" value="1"/>
</dbReference>
<dbReference type="SMART" id="SM00950">
    <property type="entry name" value="Piwi"/>
    <property type="match status" value="1"/>
</dbReference>
<dbReference type="InterPro" id="IPR036397">
    <property type="entry name" value="RNaseH_sf"/>
</dbReference>
<comment type="caution">
    <text evidence="3">The sequence shown here is derived from an EMBL/GenBank/DDBJ whole genome shotgun (WGS) entry which is preliminary data.</text>
</comment>
<feature type="domain" description="F-box" evidence="1">
    <location>
        <begin position="5"/>
        <end position="52"/>
    </location>
</feature>
<proteinExistence type="predicted"/>
<gene>
    <name evidence="3" type="ORF">OVN521_LOCUS19465</name>
</gene>
<reference evidence="3" key="1">
    <citation type="submission" date="2021-02" db="EMBL/GenBank/DDBJ databases">
        <authorList>
            <person name="Nowell W R."/>
        </authorList>
    </citation>
    <scope>NUCLEOTIDE SEQUENCE</scope>
</reference>
<keyword evidence="4" id="KW-1185">Reference proteome</keyword>
<evidence type="ECO:0000313" key="4">
    <source>
        <dbReference type="Proteomes" id="UP000663866"/>
    </source>
</evidence>
<dbReference type="InterPro" id="IPR001810">
    <property type="entry name" value="F-box_dom"/>
</dbReference>
<dbReference type="EMBL" id="CAJOBG010003681">
    <property type="protein sequence ID" value="CAF4075750.1"/>
    <property type="molecule type" value="Genomic_DNA"/>
</dbReference>
<dbReference type="PANTHER" id="PTHR22891">
    <property type="entry name" value="EUKARYOTIC TRANSLATION INITIATION FACTOR 2C"/>
    <property type="match status" value="1"/>
</dbReference>